<proteinExistence type="predicted"/>
<dbReference type="RefSeq" id="WP_126703860.1">
    <property type="nucleotide sequence ID" value="NZ_CP034593.1"/>
</dbReference>
<keyword evidence="6" id="KW-0418">Kinase</keyword>
<dbReference type="SMART" id="SM00387">
    <property type="entry name" value="HATPase_c"/>
    <property type="match status" value="1"/>
</dbReference>
<feature type="domain" description="Histidine kinase" evidence="8">
    <location>
        <begin position="282"/>
        <end position="472"/>
    </location>
</feature>
<evidence type="ECO:0000313" key="9">
    <source>
        <dbReference type="EMBL" id="AZQ77055.1"/>
    </source>
</evidence>
<reference evidence="9 10" key="1">
    <citation type="submission" date="2018-12" db="EMBL/GenBank/DDBJ databases">
        <title>Complete genome sequence of Flaviflexus sp. H23T48.</title>
        <authorList>
            <person name="Bae J.-W."/>
            <person name="Lee J.-Y."/>
        </authorList>
    </citation>
    <scope>NUCLEOTIDE SEQUENCE [LARGE SCALE GENOMIC DNA]</scope>
    <source>
        <strain evidence="9 10">H23T48</strain>
    </source>
</reference>
<evidence type="ECO:0000256" key="7">
    <source>
        <dbReference type="ARBA" id="ARBA00022840"/>
    </source>
</evidence>
<dbReference type="KEGG" id="flh:EJ997_06630"/>
<dbReference type="AlphaFoldDB" id="A0A3S9PXL0"/>
<dbReference type="Gene3D" id="3.30.450.280">
    <property type="entry name" value="GAF domain"/>
    <property type="match status" value="1"/>
</dbReference>
<organism evidence="9 10">
    <name type="scientific">Flaviflexus ciconiae</name>
    <dbReference type="NCBI Taxonomy" id="2496867"/>
    <lineage>
        <taxon>Bacteria</taxon>
        <taxon>Bacillati</taxon>
        <taxon>Actinomycetota</taxon>
        <taxon>Actinomycetes</taxon>
        <taxon>Actinomycetales</taxon>
        <taxon>Actinomycetaceae</taxon>
        <taxon>Flaviflexus</taxon>
    </lineage>
</organism>
<dbReference type="InterPro" id="IPR011495">
    <property type="entry name" value="Sig_transdc_His_kin_sub2_dim/P"/>
</dbReference>
<dbReference type="OrthoDB" id="9767435at2"/>
<dbReference type="Gene3D" id="3.30.450.20">
    <property type="entry name" value="PAS domain"/>
    <property type="match status" value="1"/>
</dbReference>
<evidence type="ECO:0000256" key="3">
    <source>
        <dbReference type="ARBA" id="ARBA00022553"/>
    </source>
</evidence>
<evidence type="ECO:0000313" key="10">
    <source>
        <dbReference type="Proteomes" id="UP000280344"/>
    </source>
</evidence>
<dbReference type="PANTHER" id="PTHR41523:SF8">
    <property type="entry name" value="ETHYLENE RESPONSE SENSOR PROTEIN"/>
    <property type="match status" value="1"/>
</dbReference>
<dbReference type="Pfam" id="PF02518">
    <property type="entry name" value="HATPase_c"/>
    <property type="match status" value="1"/>
</dbReference>
<protein>
    <recommendedName>
        <fullName evidence="2">histidine kinase</fullName>
        <ecNumber evidence="2">2.7.13.3</ecNumber>
    </recommendedName>
</protein>
<evidence type="ECO:0000256" key="2">
    <source>
        <dbReference type="ARBA" id="ARBA00012438"/>
    </source>
</evidence>
<evidence type="ECO:0000259" key="8">
    <source>
        <dbReference type="PROSITE" id="PS50109"/>
    </source>
</evidence>
<dbReference type="PANTHER" id="PTHR41523">
    <property type="entry name" value="TWO-COMPONENT SYSTEM SENSOR PROTEIN"/>
    <property type="match status" value="1"/>
</dbReference>
<gene>
    <name evidence="9" type="ORF">EJ997_06630</name>
</gene>
<dbReference type="GO" id="GO:0004673">
    <property type="term" value="F:protein histidine kinase activity"/>
    <property type="evidence" value="ECO:0007669"/>
    <property type="project" value="UniProtKB-EC"/>
</dbReference>
<evidence type="ECO:0000256" key="6">
    <source>
        <dbReference type="ARBA" id="ARBA00022777"/>
    </source>
</evidence>
<accession>A0A3S9PXL0</accession>
<dbReference type="Proteomes" id="UP000280344">
    <property type="component" value="Chromosome"/>
</dbReference>
<dbReference type="PROSITE" id="PS50109">
    <property type="entry name" value="HIS_KIN"/>
    <property type="match status" value="1"/>
</dbReference>
<comment type="catalytic activity">
    <reaction evidence="1">
        <text>ATP + protein L-histidine = ADP + protein N-phospho-L-histidine.</text>
        <dbReference type="EC" id="2.7.13.3"/>
    </reaction>
</comment>
<dbReference type="EMBL" id="CP034593">
    <property type="protein sequence ID" value="AZQ77055.1"/>
    <property type="molecule type" value="Genomic_DNA"/>
</dbReference>
<keyword evidence="3" id="KW-0597">Phosphoprotein</keyword>
<dbReference type="SMART" id="SM00911">
    <property type="entry name" value="HWE_HK"/>
    <property type="match status" value="1"/>
</dbReference>
<dbReference type="InterPro" id="IPR005467">
    <property type="entry name" value="His_kinase_dom"/>
</dbReference>
<name>A0A3S9PXL0_9ACTO</name>
<keyword evidence="5" id="KW-0547">Nucleotide-binding</keyword>
<dbReference type="Pfam" id="PF12282">
    <property type="entry name" value="GAF_PdtaS"/>
    <property type="match status" value="1"/>
</dbReference>
<dbReference type="InterPro" id="IPR011102">
    <property type="entry name" value="Sig_transdc_His_kinase_HWE"/>
</dbReference>
<dbReference type="InterPro" id="IPR003594">
    <property type="entry name" value="HATPase_dom"/>
</dbReference>
<dbReference type="Gene3D" id="3.30.565.10">
    <property type="entry name" value="Histidine kinase-like ATPase, C-terminal domain"/>
    <property type="match status" value="1"/>
</dbReference>
<dbReference type="InterPro" id="IPR036890">
    <property type="entry name" value="HATPase_C_sf"/>
</dbReference>
<evidence type="ECO:0000256" key="4">
    <source>
        <dbReference type="ARBA" id="ARBA00022679"/>
    </source>
</evidence>
<keyword evidence="10" id="KW-1185">Reference proteome</keyword>
<evidence type="ECO:0000256" key="1">
    <source>
        <dbReference type="ARBA" id="ARBA00000085"/>
    </source>
</evidence>
<keyword evidence="4" id="KW-0808">Transferase</keyword>
<evidence type="ECO:0000256" key="5">
    <source>
        <dbReference type="ARBA" id="ARBA00022741"/>
    </source>
</evidence>
<keyword evidence="7" id="KW-0067">ATP-binding</keyword>
<dbReference type="InterPro" id="IPR022066">
    <property type="entry name" value="PdtaS_GAF"/>
</dbReference>
<dbReference type="InterPro" id="IPR038424">
    <property type="entry name" value="H_kinase_PdtaS_GAF_sf"/>
</dbReference>
<dbReference type="EC" id="2.7.13.3" evidence="2"/>
<sequence>MINQAGTLDAEGVEHIHHLVGDWHPLADISFSDLFIALHTKDDTFLIASHCRPATAGTIEGEDVVGDSVSDSIERAVRKSFETGEILRTGVDHLRFTMVPIRVPSGKTIGVLVVVADDRTDRMPDAVQKNYHEIVESLLHMVSRGDFPADAAPSSFRHGTPRASDGLIHMDAEGVVLYASPNALSAFHRLGVRGRLPGKVLAEQVTDIMEYSSNVDEMLPVVILGRGTWATEIESRGVVLSLRAIQLKKNGMRAGAVLMCRDVTEIRRSERELMTKDAMIREINHRVKNNLQTVSALLRLQARRASDPGAKQNLEDAQRRIYTISMVHEALAATGADKVEFDETFARLMRLAAGVATTGQHVSTRFEGSFGKVHAEEATSLAVVLNEVITNAVEHGFKGRDGSIVVTADRQGDQLDVQIIDDGVGIKDGERGSGLGTQIVETMIQSDLLGDISWNPRPEGGTTVKIHAQMRRRD</sequence>
<dbReference type="Pfam" id="PF07568">
    <property type="entry name" value="HisKA_2"/>
    <property type="match status" value="1"/>
</dbReference>
<dbReference type="GO" id="GO:0005524">
    <property type="term" value="F:ATP binding"/>
    <property type="evidence" value="ECO:0007669"/>
    <property type="project" value="UniProtKB-KW"/>
</dbReference>
<dbReference type="SUPFAM" id="SSF55874">
    <property type="entry name" value="ATPase domain of HSP90 chaperone/DNA topoisomerase II/histidine kinase"/>
    <property type="match status" value="1"/>
</dbReference>